<keyword evidence="2" id="KW-0472">Membrane</keyword>
<sequence length="239" mass="25765">MAAVCGVRALPALLVLLGCALGCGGSPLLELGDGADIPTVPTPTESTVIDVQEQIYILTGVFVTFIVFLLVVSLVTAYVVVGMNQTIKTLQAAGAGLTAQSQKRATRRNPVASAAPPQQRDNRAFAPDDDEDERWGGDELQNRGFDQYPDQGRSEPPRAGRQLSSPTHISEPHGFDRFHQPLPDAHMPSDRARRDSNSRYGAGNLARLPKGPAPQPGGYDGRYPDGRDRRSRSPGRGQW</sequence>
<keyword evidence="2" id="KW-1133">Transmembrane helix</keyword>
<keyword evidence="5" id="KW-1185">Reference proteome</keyword>
<evidence type="ECO:0000256" key="3">
    <source>
        <dbReference type="SAM" id="SignalP"/>
    </source>
</evidence>
<feature type="compositionally biased region" description="Basic and acidic residues" evidence="1">
    <location>
        <begin position="187"/>
        <end position="197"/>
    </location>
</feature>
<evidence type="ECO:0000256" key="2">
    <source>
        <dbReference type="SAM" id="Phobius"/>
    </source>
</evidence>
<name>A0A6A4W9Z1_AMPAM</name>
<reference evidence="4 5" key="1">
    <citation type="submission" date="2019-07" db="EMBL/GenBank/DDBJ databases">
        <title>Draft genome assembly of a fouling barnacle, Amphibalanus amphitrite (Darwin, 1854): The first reference genome for Thecostraca.</title>
        <authorList>
            <person name="Kim W."/>
        </authorList>
    </citation>
    <scope>NUCLEOTIDE SEQUENCE [LARGE SCALE GENOMIC DNA]</scope>
    <source>
        <strain evidence="4">SNU_AA5</strain>
        <tissue evidence="4">Soma without cirri and trophi</tissue>
    </source>
</reference>
<accession>A0A6A4W9Z1</accession>
<evidence type="ECO:0000313" key="4">
    <source>
        <dbReference type="EMBL" id="KAF0298918.1"/>
    </source>
</evidence>
<feature type="transmembrane region" description="Helical" evidence="2">
    <location>
        <begin position="55"/>
        <end position="81"/>
    </location>
</feature>
<evidence type="ECO:0000313" key="5">
    <source>
        <dbReference type="Proteomes" id="UP000440578"/>
    </source>
</evidence>
<comment type="caution">
    <text evidence="4">The sequence shown here is derived from an EMBL/GenBank/DDBJ whole genome shotgun (WGS) entry which is preliminary data.</text>
</comment>
<dbReference type="EMBL" id="VIIS01001402">
    <property type="protein sequence ID" value="KAF0298918.1"/>
    <property type="molecule type" value="Genomic_DNA"/>
</dbReference>
<dbReference type="OrthoDB" id="10641323at2759"/>
<feature type="chain" id="PRO_5036168131" evidence="3">
    <location>
        <begin position="26"/>
        <end position="239"/>
    </location>
</feature>
<dbReference type="AlphaFoldDB" id="A0A6A4W9Z1"/>
<keyword evidence="3" id="KW-0732">Signal</keyword>
<dbReference type="EMBL" id="VIIS01001402">
    <property type="protein sequence ID" value="KAF0298917.1"/>
    <property type="molecule type" value="Genomic_DNA"/>
</dbReference>
<organism evidence="4 5">
    <name type="scientific">Amphibalanus amphitrite</name>
    <name type="common">Striped barnacle</name>
    <name type="synonym">Balanus amphitrite</name>
    <dbReference type="NCBI Taxonomy" id="1232801"/>
    <lineage>
        <taxon>Eukaryota</taxon>
        <taxon>Metazoa</taxon>
        <taxon>Ecdysozoa</taxon>
        <taxon>Arthropoda</taxon>
        <taxon>Crustacea</taxon>
        <taxon>Multicrustacea</taxon>
        <taxon>Cirripedia</taxon>
        <taxon>Thoracica</taxon>
        <taxon>Thoracicalcarea</taxon>
        <taxon>Balanomorpha</taxon>
        <taxon>Balanoidea</taxon>
        <taxon>Balanidae</taxon>
        <taxon>Amphibalaninae</taxon>
        <taxon>Amphibalanus</taxon>
    </lineage>
</organism>
<proteinExistence type="predicted"/>
<gene>
    <name evidence="4" type="ORF">FJT64_003753</name>
</gene>
<dbReference type="Proteomes" id="UP000440578">
    <property type="component" value="Unassembled WGS sequence"/>
</dbReference>
<evidence type="ECO:0000256" key="1">
    <source>
        <dbReference type="SAM" id="MobiDB-lite"/>
    </source>
</evidence>
<feature type="region of interest" description="Disordered" evidence="1">
    <location>
        <begin position="99"/>
        <end position="239"/>
    </location>
</feature>
<feature type="signal peptide" evidence="3">
    <location>
        <begin position="1"/>
        <end position="25"/>
    </location>
</feature>
<feature type="compositionally biased region" description="Basic and acidic residues" evidence="1">
    <location>
        <begin position="170"/>
        <end position="179"/>
    </location>
</feature>
<keyword evidence="2" id="KW-0812">Transmembrane</keyword>
<protein>
    <submittedName>
        <fullName evidence="4">Uncharacterized protein</fullName>
    </submittedName>
</protein>